<evidence type="ECO:0000256" key="1">
    <source>
        <dbReference type="ARBA" id="ARBA00004418"/>
    </source>
</evidence>
<proteinExistence type="inferred from homology"/>
<sequence length="535" mass="59204">MKANFVKAAIGAGLLAATALAAPTAASAKTLVYCSEGSPEGFNPQLYTTGTTFDATSKNVFNRLVQFKRGTTTIVPGLATSWDVSADGTEYTFNLRKGVKFQTTDAFTPTRDFNADDVMFSFRRQWDKEHPYHPVSGGGYEYFNSMSMGELIKDIVKVDDYTVKFVLNRPEAPFIANMAMDFASVLSAEYADKMMEAGTPENVDLNPVGTGPFQVVQYQKDAVIRYKAFPEYWEGKAPIDNLIFAITPDSTVRYQKLKAGECHVMPYPNPADLTAMEADGDINLMSQEGLNVGYLGYNTQKEPFTNVKVRKALNMAINKAAIIEGVYQGAGVAAKNPIPPTIWSYNNDTVDDPYDPEAAKKLLAEAGYPDGFTTDIWAMPVQRPYNPNARRMAELVQADWAAIGVKAEIVSYEWGEYLERTKNGEQGSFMLGWTGDNGDPDNFLAVLLGCDAVGSANRAQWCNEEFDSLIQQAKTTADVLERTRLYEEAQTVFKREAPWATIAHSIVFEPIRKEVADYKIDPFGGHIFYGVDITE</sequence>
<evidence type="ECO:0000256" key="2">
    <source>
        <dbReference type="ARBA" id="ARBA00005695"/>
    </source>
</evidence>
<keyword evidence="3 4" id="KW-0732">Signal</keyword>
<dbReference type="RefSeq" id="WP_007091183.1">
    <property type="nucleotide sequence ID" value="NZ_CP004388.1"/>
</dbReference>
<dbReference type="InterPro" id="IPR030678">
    <property type="entry name" value="Peptide/Ni-bd"/>
</dbReference>
<evidence type="ECO:0000313" key="6">
    <source>
        <dbReference type="EMBL" id="AJD50781.1"/>
    </source>
</evidence>
<dbReference type="GO" id="GO:0030288">
    <property type="term" value="C:outer membrane-bounded periplasmic space"/>
    <property type="evidence" value="ECO:0007669"/>
    <property type="project" value="TreeGrafter"/>
</dbReference>
<dbReference type="Proteomes" id="UP000007127">
    <property type="component" value="Chromosome"/>
</dbReference>
<evidence type="ECO:0000256" key="3">
    <source>
        <dbReference type="ARBA" id="ARBA00022729"/>
    </source>
</evidence>
<dbReference type="FunFam" id="3.90.76.10:FF:000002">
    <property type="entry name" value="Dipeptide ABC transporter, substrate-binding protein"/>
    <property type="match status" value="1"/>
</dbReference>
<reference evidence="6 7" key="1">
    <citation type="journal article" date="2012" name="J. Bacteriol.">
        <title>Genome sequence of Thalassospira xiamenensis type strain M-5.</title>
        <authorList>
            <person name="Lai Q."/>
            <person name="Shao Z."/>
        </authorList>
    </citation>
    <scope>NUCLEOTIDE SEQUENCE [LARGE SCALE GENOMIC DNA]</scope>
    <source>
        <strain evidence="6 7">M-5</strain>
    </source>
</reference>
<dbReference type="GeneID" id="31926357"/>
<dbReference type="FunFam" id="3.10.105.10:FF:000002">
    <property type="entry name" value="Dipeptide ABC transporter, substrate-binding protein"/>
    <property type="match status" value="1"/>
</dbReference>
<dbReference type="PROSITE" id="PS01040">
    <property type="entry name" value="SBP_BACTERIAL_5"/>
    <property type="match status" value="1"/>
</dbReference>
<dbReference type="GO" id="GO:0042938">
    <property type="term" value="P:dipeptide transport"/>
    <property type="evidence" value="ECO:0007669"/>
    <property type="project" value="TreeGrafter"/>
</dbReference>
<evidence type="ECO:0000313" key="7">
    <source>
        <dbReference type="Proteomes" id="UP000007127"/>
    </source>
</evidence>
<dbReference type="GO" id="GO:1904680">
    <property type="term" value="F:peptide transmembrane transporter activity"/>
    <property type="evidence" value="ECO:0007669"/>
    <property type="project" value="TreeGrafter"/>
</dbReference>
<dbReference type="PANTHER" id="PTHR30290">
    <property type="entry name" value="PERIPLASMIC BINDING COMPONENT OF ABC TRANSPORTER"/>
    <property type="match status" value="1"/>
</dbReference>
<dbReference type="AlphaFoldDB" id="A0AB72U9B6"/>
<evidence type="ECO:0000259" key="5">
    <source>
        <dbReference type="Pfam" id="PF00496"/>
    </source>
</evidence>
<feature type="chain" id="PRO_5044501482" evidence="4">
    <location>
        <begin position="22"/>
        <end position="535"/>
    </location>
</feature>
<feature type="domain" description="Solute-binding protein family 5" evidence="5">
    <location>
        <begin position="73"/>
        <end position="452"/>
    </location>
</feature>
<organism evidence="6 7">
    <name type="scientific">Thalassospira xiamenensis M-5 = DSM 17429</name>
    <dbReference type="NCBI Taxonomy" id="1123366"/>
    <lineage>
        <taxon>Bacteria</taxon>
        <taxon>Pseudomonadati</taxon>
        <taxon>Pseudomonadota</taxon>
        <taxon>Alphaproteobacteria</taxon>
        <taxon>Rhodospirillales</taxon>
        <taxon>Thalassospiraceae</taxon>
        <taxon>Thalassospira</taxon>
    </lineage>
</organism>
<dbReference type="Gene3D" id="3.90.76.10">
    <property type="entry name" value="Dipeptide-binding Protein, Domain 1"/>
    <property type="match status" value="1"/>
</dbReference>
<dbReference type="Gene3D" id="3.10.105.10">
    <property type="entry name" value="Dipeptide-binding Protein, Domain 3"/>
    <property type="match status" value="1"/>
</dbReference>
<dbReference type="Pfam" id="PF00496">
    <property type="entry name" value="SBP_bac_5"/>
    <property type="match status" value="1"/>
</dbReference>
<comment type="similarity">
    <text evidence="2">Belongs to the bacterial solute-binding protein 5 family.</text>
</comment>
<protein>
    <submittedName>
        <fullName evidence="6">Extracellular solute-binding protein</fullName>
    </submittedName>
</protein>
<dbReference type="KEGG" id="txi:TH3_03275"/>
<dbReference type="FunFam" id="3.40.190.10:FF:000036">
    <property type="entry name" value="Dipeptide ABC transporter, substrate-binding protein"/>
    <property type="match status" value="1"/>
</dbReference>
<dbReference type="InterPro" id="IPR000914">
    <property type="entry name" value="SBP_5_dom"/>
</dbReference>
<gene>
    <name evidence="6" type="ORF">TH3_03275</name>
</gene>
<evidence type="ECO:0000256" key="4">
    <source>
        <dbReference type="SAM" id="SignalP"/>
    </source>
</evidence>
<name>A0AB72U9B6_9PROT</name>
<dbReference type="Gene3D" id="3.40.190.10">
    <property type="entry name" value="Periplasmic binding protein-like II"/>
    <property type="match status" value="1"/>
</dbReference>
<dbReference type="EMBL" id="CP004388">
    <property type="protein sequence ID" value="AJD50781.1"/>
    <property type="molecule type" value="Genomic_DNA"/>
</dbReference>
<dbReference type="PIRSF" id="PIRSF002741">
    <property type="entry name" value="MppA"/>
    <property type="match status" value="1"/>
</dbReference>
<comment type="subcellular location">
    <subcellularLocation>
        <location evidence="1">Periplasm</location>
    </subcellularLocation>
</comment>
<dbReference type="SUPFAM" id="SSF53850">
    <property type="entry name" value="Periplasmic binding protein-like II"/>
    <property type="match status" value="1"/>
</dbReference>
<dbReference type="PANTHER" id="PTHR30290:SF38">
    <property type="entry name" value="D,D-DIPEPTIDE-BINDING PERIPLASMIC PROTEIN DDPA-RELATED"/>
    <property type="match status" value="1"/>
</dbReference>
<dbReference type="CDD" id="cd08493">
    <property type="entry name" value="PBP2_DppA_like"/>
    <property type="match status" value="1"/>
</dbReference>
<accession>A0AB72U9B6</accession>
<feature type="signal peptide" evidence="4">
    <location>
        <begin position="1"/>
        <end position="21"/>
    </location>
</feature>
<dbReference type="InterPro" id="IPR023765">
    <property type="entry name" value="SBP_5_CS"/>
</dbReference>
<dbReference type="InterPro" id="IPR039424">
    <property type="entry name" value="SBP_5"/>
</dbReference>
<dbReference type="GO" id="GO:0043190">
    <property type="term" value="C:ATP-binding cassette (ABC) transporter complex"/>
    <property type="evidence" value="ECO:0007669"/>
    <property type="project" value="InterPro"/>
</dbReference>